<dbReference type="SUPFAM" id="SSF55909">
    <property type="entry name" value="Pentein"/>
    <property type="match status" value="1"/>
</dbReference>
<proteinExistence type="inferred from homology"/>
<evidence type="ECO:0000313" key="4">
    <source>
        <dbReference type="EMBL" id="GMG85323.1"/>
    </source>
</evidence>
<dbReference type="RefSeq" id="WP_285674621.1">
    <property type="nucleotide sequence ID" value="NZ_BSYI01000060.1"/>
</dbReference>
<accession>A0ABQ6LTC2</accession>
<feature type="compositionally biased region" description="Acidic residues" evidence="3">
    <location>
        <begin position="1"/>
        <end position="19"/>
    </location>
</feature>
<comment type="caution">
    <text evidence="4">The sequence shown here is derived from an EMBL/GenBank/DDBJ whole genome shotgun (WGS) entry which is preliminary data.</text>
</comment>
<comment type="similarity">
    <text evidence="1">Belongs to the DDAH family.</text>
</comment>
<dbReference type="InterPro" id="IPR033199">
    <property type="entry name" value="DDAH-like"/>
</dbReference>
<dbReference type="PANTHER" id="PTHR12737:SF9">
    <property type="entry name" value="DIMETHYLARGININASE"/>
    <property type="match status" value="1"/>
</dbReference>
<dbReference type="EMBL" id="BSYI01000060">
    <property type="protein sequence ID" value="GMG85323.1"/>
    <property type="molecule type" value="Genomic_DNA"/>
</dbReference>
<dbReference type="PANTHER" id="PTHR12737">
    <property type="entry name" value="DIMETHYLARGININE DIMETHYLAMINOHYDROLASE"/>
    <property type="match status" value="1"/>
</dbReference>
<evidence type="ECO:0000313" key="5">
    <source>
        <dbReference type="Proteomes" id="UP001239909"/>
    </source>
</evidence>
<evidence type="ECO:0000256" key="1">
    <source>
        <dbReference type="ARBA" id="ARBA00008532"/>
    </source>
</evidence>
<sequence length="335" mass="34882">MSGEDDIADTDETELDDAASDAGAEGFAAAYGGAGWSPREAGHDEELGSIWAACGIRNEWAPLTRVVLRAPGPALADAAEAPNASQLLAPLDLGRAQAEHAQLVAAYRAAGVEVLELPPSETHANAMFCADLFAMTREGAILARPASTVRAGEEVAMAAALAAERVPILATLTGDAVFEGADLMWVDEETVLFGRGLRSNDAALDQIERVLDGMDAGATAVDLPVGTMHLMGMLRILAADLAVAWPGRTPHAAVQLLRDCDYRVVFPPMDLAPAELGTGLNAVTLGPRKVLMPGGCPGMRAFYEAQAVEVIETPMDELRKAAGAMGCLTGILARG</sequence>
<evidence type="ECO:0000256" key="3">
    <source>
        <dbReference type="SAM" id="MobiDB-lite"/>
    </source>
</evidence>
<reference evidence="4 5" key="1">
    <citation type="submission" date="2023-04" db="EMBL/GenBank/DDBJ databases">
        <title>Marinoamorphus aggregata gen. nov., sp. Nov., isolate from tissue of brittle star Ophioplocus japonicus.</title>
        <authorList>
            <person name="Kawano K."/>
            <person name="Sawayama S."/>
            <person name="Nakagawa S."/>
        </authorList>
    </citation>
    <scope>NUCLEOTIDE SEQUENCE [LARGE SCALE GENOMIC DNA]</scope>
    <source>
        <strain evidence="4 5">NKW23</strain>
    </source>
</reference>
<evidence type="ECO:0000256" key="2">
    <source>
        <dbReference type="ARBA" id="ARBA00022801"/>
    </source>
</evidence>
<gene>
    <name evidence="4" type="ORF">LNKW23_45430</name>
</gene>
<feature type="region of interest" description="Disordered" evidence="3">
    <location>
        <begin position="1"/>
        <end position="22"/>
    </location>
</feature>
<name>A0ABQ6LTC2_9RHOB</name>
<keyword evidence="2" id="KW-0378">Hydrolase</keyword>
<protein>
    <submittedName>
        <fullName evidence="4">Dimethylarginine dimethylaminohydrolase family protein</fullName>
    </submittedName>
</protein>
<dbReference type="Pfam" id="PF19420">
    <property type="entry name" value="DDAH_eukar"/>
    <property type="match status" value="1"/>
</dbReference>
<dbReference type="Proteomes" id="UP001239909">
    <property type="component" value="Unassembled WGS sequence"/>
</dbReference>
<dbReference type="Gene3D" id="3.75.10.10">
    <property type="entry name" value="L-arginine/glycine Amidinotransferase, Chain A"/>
    <property type="match status" value="1"/>
</dbReference>
<keyword evidence="5" id="KW-1185">Reference proteome</keyword>
<organism evidence="4 5">
    <name type="scientific">Paralimibaculum aggregatum</name>
    <dbReference type="NCBI Taxonomy" id="3036245"/>
    <lineage>
        <taxon>Bacteria</taxon>
        <taxon>Pseudomonadati</taxon>
        <taxon>Pseudomonadota</taxon>
        <taxon>Alphaproteobacteria</taxon>
        <taxon>Rhodobacterales</taxon>
        <taxon>Paracoccaceae</taxon>
        <taxon>Paralimibaculum</taxon>
    </lineage>
</organism>